<dbReference type="EMBL" id="RAPF01000016">
    <property type="protein sequence ID" value="RKF17363.1"/>
    <property type="molecule type" value="Genomic_DNA"/>
</dbReference>
<sequence length="71" mass="6735">MAATAAIGGTAIGNPGGAGTIAVVITATTIAMSERSAESAGTSGGIAMNGIADTATKVTLAVRMGFGLRHS</sequence>
<evidence type="ECO:0000313" key="1">
    <source>
        <dbReference type="EMBL" id="RKF17363.1"/>
    </source>
</evidence>
<protein>
    <submittedName>
        <fullName evidence="1">Uncharacterized protein</fullName>
    </submittedName>
</protein>
<evidence type="ECO:0000313" key="2">
    <source>
        <dbReference type="Proteomes" id="UP000284395"/>
    </source>
</evidence>
<proteinExistence type="predicted"/>
<keyword evidence="2" id="KW-1185">Reference proteome</keyword>
<dbReference type="RefSeq" id="WP_024020838.1">
    <property type="nucleotide sequence ID" value="NZ_RAPF01000016.1"/>
</dbReference>
<comment type="caution">
    <text evidence="1">The sequence shown here is derived from an EMBL/GenBank/DDBJ whole genome shotgun (WGS) entry which is preliminary data.</text>
</comment>
<gene>
    <name evidence="1" type="ORF">D6851_16795</name>
</gene>
<organism evidence="1 2">
    <name type="scientific">Altericroceibacterium spongiae</name>
    <dbReference type="NCBI Taxonomy" id="2320269"/>
    <lineage>
        <taxon>Bacteria</taxon>
        <taxon>Pseudomonadati</taxon>
        <taxon>Pseudomonadota</taxon>
        <taxon>Alphaproteobacteria</taxon>
        <taxon>Sphingomonadales</taxon>
        <taxon>Erythrobacteraceae</taxon>
        <taxon>Altericroceibacterium</taxon>
    </lineage>
</organism>
<accession>A0A420E9B3</accession>
<reference evidence="1 2" key="1">
    <citation type="submission" date="2018-09" db="EMBL/GenBank/DDBJ databases">
        <title>Altererythrobacter spongiae sp. nov., isolated from a marine sponge.</title>
        <authorList>
            <person name="Zhuang L."/>
            <person name="Luo L."/>
        </authorList>
    </citation>
    <scope>NUCLEOTIDE SEQUENCE [LARGE SCALE GENOMIC DNA]</scope>
    <source>
        <strain evidence="1 2">HN-Y73</strain>
    </source>
</reference>
<dbReference type="Proteomes" id="UP000284395">
    <property type="component" value="Unassembled WGS sequence"/>
</dbReference>
<name>A0A420E9B3_9SPHN</name>
<dbReference type="AlphaFoldDB" id="A0A420E9B3"/>